<dbReference type="InterPro" id="IPR022284">
    <property type="entry name" value="GPAT/DHAPAT"/>
</dbReference>
<dbReference type="CDD" id="cd07993">
    <property type="entry name" value="LPLAT_DHAPAT-like"/>
    <property type="match status" value="1"/>
</dbReference>
<proteinExistence type="inferred from homology"/>
<dbReference type="GO" id="GO:0008611">
    <property type="term" value="P:ether lipid biosynthetic process"/>
    <property type="evidence" value="ECO:0007669"/>
    <property type="project" value="TreeGrafter"/>
</dbReference>
<organism evidence="8 9">
    <name type="scientific">Acrobeloides nanus</name>
    <dbReference type="NCBI Taxonomy" id="290746"/>
    <lineage>
        <taxon>Eukaryota</taxon>
        <taxon>Metazoa</taxon>
        <taxon>Ecdysozoa</taxon>
        <taxon>Nematoda</taxon>
        <taxon>Chromadorea</taxon>
        <taxon>Rhabditida</taxon>
        <taxon>Tylenchina</taxon>
        <taxon>Cephalobomorpha</taxon>
        <taxon>Cephaloboidea</taxon>
        <taxon>Cephalobidae</taxon>
        <taxon>Acrobeloides</taxon>
    </lineage>
</organism>
<dbReference type="GO" id="GO:0004366">
    <property type="term" value="F:glycerol-3-phosphate O-acyltransferase activity"/>
    <property type="evidence" value="ECO:0007669"/>
    <property type="project" value="TreeGrafter"/>
</dbReference>
<keyword evidence="8" id="KW-1185">Reference proteome</keyword>
<evidence type="ECO:0000256" key="2">
    <source>
        <dbReference type="ARBA" id="ARBA00007937"/>
    </source>
</evidence>
<dbReference type="GO" id="GO:0006631">
    <property type="term" value="P:fatty acid metabolic process"/>
    <property type="evidence" value="ECO:0007669"/>
    <property type="project" value="TreeGrafter"/>
</dbReference>
<dbReference type="InterPro" id="IPR002123">
    <property type="entry name" value="Plipid/glycerol_acylTrfase"/>
</dbReference>
<dbReference type="GO" id="GO:0005778">
    <property type="term" value="C:peroxisomal membrane"/>
    <property type="evidence" value="ECO:0007669"/>
    <property type="project" value="TreeGrafter"/>
</dbReference>
<keyword evidence="3 6" id="KW-0808">Transferase</keyword>
<sequence>MNKLGKIATEPEYIDWLTEVDRVGGEFAWIRKTKNFPKNATGKERTVDEINKSVLNSFRVTKAIKEEALKRNCNEKFVKLEAEEILANMAHSFNISAVRTIGYGVVKVIKHVFDKIFVNMAGLKKIRDLLPKDAVVFMPTHKTYVDFMLVSLLCFDQDVTLPAIAAGSDFQNSKLMGEALRRCGAFYIRRSFGDDQLYWAVFAEYIQTHLIHADRPVEFFVEGTRSRASKSLYPRYGLLQNLLEPFLKSNVYDLKIVPVTMNYDKILEESLYAYELLGFPKPKESTSGLLKARQILNKRFGNVYMTFGEPISVRQYFYGTIERSVLSFQPDAYMIVPDNQKKVIRKFGHEIVRIHNAHNVITLWSLACIAMLEIIDDSKQSGIDDVSIKSDELLQRTQLLLSLCKLLNIQIQILQSTEDDLRYYLNIHSDLFLPFNINDTNFDLKFIEFPIDKNGIIQKDLLQKAVTSIILANYANQVLDVFADLSLVAIILRNFSSYPYVKLLSEFSWLQNLFEREFVRVPEDTQIDFNNSLNRLKLCGLISQDENRITIKNNLKMLQLAKFLMPFLDCYLLIFDIFLNLDSSVTAKNIIPSSQRKMAQILEKNSNNSNLRLSFLSSDLIKNAYSTLLSRKIIALKGSHDLRINTSELLKIKEKLYTYSNNLETADTVLIHSRL</sequence>
<accession>A0A914E3C6</accession>
<evidence type="ECO:0000313" key="8">
    <source>
        <dbReference type="Proteomes" id="UP000887540"/>
    </source>
</evidence>
<evidence type="ECO:0000259" key="7">
    <source>
        <dbReference type="SMART" id="SM00563"/>
    </source>
</evidence>
<keyword evidence="4" id="KW-0472">Membrane</keyword>
<dbReference type="AlphaFoldDB" id="A0A914E3C6"/>
<dbReference type="GO" id="GO:0008654">
    <property type="term" value="P:phospholipid biosynthetic process"/>
    <property type="evidence" value="ECO:0007669"/>
    <property type="project" value="TreeGrafter"/>
</dbReference>
<dbReference type="Proteomes" id="UP000887540">
    <property type="component" value="Unplaced"/>
</dbReference>
<keyword evidence="5 6" id="KW-0012">Acyltransferase</keyword>
<dbReference type="PANTHER" id="PTHR12563:SF17">
    <property type="entry name" value="DIHYDROXYACETONE PHOSPHATE ACYLTRANSFERASE"/>
    <property type="match status" value="1"/>
</dbReference>
<dbReference type="GO" id="GO:0031966">
    <property type="term" value="C:mitochondrial membrane"/>
    <property type="evidence" value="ECO:0007669"/>
    <property type="project" value="TreeGrafter"/>
</dbReference>
<evidence type="ECO:0000256" key="6">
    <source>
        <dbReference type="PIRNR" id="PIRNR000437"/>
    </source>
</evidence>
<protein>
    <submittedName>
        <fullName evidence="9">Phospholipid/glycerol acyltransferase domain-containing protein</fullName>
    </submittedName>
</protein>
<dbReference type="Pfam" id="PF01553">
    <property type="entry name" value="Acyltransferase"/>
    <property type="match status" value="1"/>
</dbReference>
<dbReference type="PIRSF" id="PIRSF000437">
    <property type="entry name" value="GPAT_DHAPAT"/>
    <property type="match status" value="1"/>
</dbReference>
<evidence type="ECO:0000256" key="4">
    <source>
        <dbReference type="ARBA" id="ARBA00023136"/>
    </source>
</evidence>
<dbReference type="InterPro" id="IPR041728">
    <property type="entry name" value="GPAT/DHAPAT_LPLAT"/>
</dbReference>
<comment type="similarity">
    <text evidence="2 6">Belongs to the GPAT/DAPAT family.</text>
</comment>
<feature type="domain" description="Phospholipid/glycerol acyltransferase" evidence="7">
    <location>
        <begin position="135"/>
        <end position="264"/>
    </location>
</feature>
<dbReference type="SMART" id="SM00563">
    <property type="entry name" value="PlsC"/>
    <property type="match status" value="1"/>
</dbReference>
<dbReference type="InterPro" id="IPR045520">
    <property type="entry name" value="GPAT/DHAPAT_C"/>
</dbReference>
<evidence type="ECO:0000313" key="9">
    <source>
        <dbReference type="WBParaSite" id="ACRNAN_scaffold5366.g23533.t1"/>
    </source>
</evidence>
<dbReference type="GO" id="GO:0019432">
    <property type="term" value="P:triglyceride biosynthetic process"/>
    <property type="evidence" value="ECO:0007669"/>
    <property type="project" value="TreeGrafter"/>
</dbReference>
<dbReference type="Pfam" id="PF19277">
    <property type="entry name" value="GPAT_C"/>
    <property type="match status" value="1"/>
</dbReference>
<dbReference type="PANTHER" id="PTHR12563">
    <property type="entry name" value="GLYCEROL-3-PHOSPHATE ACYLTRANSFERASE"/>
    <property type="match status" value="1"/>
</dbReference>
<dbReference type="WBParaSite" id="ACRNAN_scaffold5366.g23533.t1">
    <property type="protein sequence ID" value="ACRNAN_scaffold5366.g23533.t1"/>
    <property type="gene ID" value="ACRNAN_scaffold5366.g23533"/>
</dbReference>
<dbReference type="SUPFAM" id="SSF69593">
    <property type="entry name" value="Glycerol-3-phosphate (1)-acyltransferase"/>
    <property type="match status" value="1"/>
</dbReference>
<comment type="subcellular location">
    <subcellularLocation>
        <location evidence="1">Endomembrane system</location>
        <topology evidence="1">Peripheral membrane protein</topology>
    </subcellularLocation>
</comment>
<reference evidence="9" key="1">
    <citation type="submission" date="2022-11" db="UniProtKB">
        <authorList>
            <consortium name="WormBaseParasite"/>
        </authorList>
    </citation>
    <scope>IDENTIFICATION</scope>
</reference>
<evidence type="ECO:0000256" key="1">
    <source>
        <dbReference type="ARBA" id="ARBA00004184"/>
    </source>
</evidence>
<dbReference type="GO" id="GO:0016287">
    <property type="term" value="F:glycerone-phosphate O-acyltransferase activity"/>
    <property type="evidence" value="ECO:0007669"/>
    <property type="project" value="TreeGrafter"/>
</dbReference>
<name>A0A914E3C6_9BILA</name>
<evidence type="ECO:0000256" key="5">
    <source>
        <dbReference type="ARBA" id="ARBA00023315"/>
    </source>
</evidence>
<evidence type="ECO:0000256" key="3">
    <source>
        <dbReference type="ARBA" id="ARBA00022679"/>
    </source>
</evidence>
<dbReference type="GO" id="GO:0012505">
    <property type="term" value="C:endomembrane system"/>
    <property type="evidence" value="ECO:0007669"/>
    <property type="project" value="UniProtKB-SubCell"/>
</dbReference>